<evidence type="ECO:0000256" key="1">
    <source>
        <dbReference type="SAM" id="MobiDB-lite"/>
    </source>
</evidence>
<organism evidence="2 3">
    <name type="scientific">Anoxybacillus andreesenii</name>
    <dbReference type="NCBI Taxonomy" id="1325932"/>
    <lineage>
        <taxon>Bacteria</taxon>
        <taxon>Bacillati</taxon>
        <taxon>Bacillota</taxon>
        <taxon>Bacilli</taxon>
        <taxon>Bacillales</taxon>
        <taxon>Anoxybacillaceae</taxon>
        <taxon>Anoxybacillus</taxon>
    </lineage>
</organism>
<comment type="caution">
    <text evidence="2">The sequence shown here is derived from an EMBL/GenBank/DDBJ whole genome shotgun (WGS) entry which is preliminary data.</text>
</comment>
<sequence>MSNEHEVGLDRDNLKKKVERKEGEPTAAFVLYLGYIA</sequence>
<feature type="region of interest" description="Disordered" evidence="1">
    <location>
        <begin position="1"/>
        <end position="20"/>
    </location>
</feature>
<reference evidence="2 3" key="1">
    <citation type="submission" date="2023-07" db="EMBL/GenBank/DDBJ databases">
        <title>Genomic Encyclopedia of Type Strains, Phase IV (KMG-IV): sequencing the most valuable type-strain genomes for metagenomic binning, comparative biology and taxonomic classification.</title>
        <authorList>
            <person name="Goeker M."/>
        </authorList>
    </citation>
    <scope>NUCLEOTIDE SEQUENCE [LARGE SCALE GENOMIC DNA]</scope>
    <source>
        <strain evidence="2 3">DSM 23948</strain>
    </source>
</reference>
<accession>A0ABT9V9K7</accession>
<evidence type="ECO:0000313" key="2">
    <source>
        <dbReference type="EMBL" id="MDQ0157485.1"/>
    </source>
</evidence>
<keyword evidence="3" id="KW-1185">Reference proteome</keyword>
<dbReference type="EMBL" id="JAUSTU010000028">
    <property type="protein sequence ID" value="MDQ0157485.1"/>
    <property type="molecule type" value="Genomic_DNA"/>
</dbReference>
<evidence type="ECO:0000313" key="3">
    <source>
        <dbReference type="Proteomes" id="UP001231362"/>
    </source>
</evidence>
<protein>
    <submittedName>
        <fullName evidence="2">Uncharacterized protein</fullName>
    </submittedName>
</protein>
<gene>
    <name evidence="2" type="ORF">J2S07_003820</name>
</gene>
<proteinExistence type="predicted"/>
<name>A0ABT9V9K7_9BACL</name>
<dbReference type="Proteomes" id="UP001231362">
    <property type="component" value="Unassembled WGS sequence"/>
</dbReference>